<evidence type="ECO:0008006" key="3">
    <source>
        <dbReference type="Google" id="ProtNLM"/>
    </source>
</evidence>
<dbReference type="EMBL" id="MFUY01000005">
    <property type="protein sequence ID" value="OGI86483.1"/>
    <property type="molecule type" value="Genomic_DNA"/>
</dbReference>
<sequence>MGIFRADKEKDDLVLLFDIGSSSVGGALFWMQKSGVPKIVKAIREPIVLEENIDVGRFLSSTAKSLEIVASRIYMAGLGAPGKIFCVLSAPWYFSQTRVIRLEKNVPFIFTSKLADSLIQKEITLFEEEHLDKYRKAGAPVLPIEFKNIKTVLNGYETPNPLNQKAKELAMTVFISMSGEQILETIKEVIRKHFHFTEIKFSSFVLSSFAVVRDMYINQGSFLLIDIGGEVTDVSMVKNNTLCESVSFPLGLNFMIRGVASALNITLNEARSLFSLFRDGHAEVSTAKKLDPVIGKLKTEWLRKFQESLANLSSDISVPATIYVAVDRDEAAFFCQIIETEQFNQYTLTESKFKVVFLDARVFHGLAQFEENVIRDPFLIIDSIYINRFLTKTP</sequence>
<name>A0A1F6WX90_9BACT</name>
<organism evidence="1 2">
    <name type="scientific">Candidatus Nomurabacteria bacterium RIFCSPLOWO2_01_FULL_41_12</name>
    <dbReference type="NCBI Taxonomy" id="1801774"/>
    <lineage>
        <taxon>Bacteria</taxon>
        <taxon>Candidatus Nomuraibacteriota</taxon>
    </lineage>
</organism>
<dbReference type="Proteomes" id="UP000176187">
    <property type="component" value="Unassembled WGS sequence"/>
</dbReference>
<reference evidence="1 2" key="1">
    <citation type="journal article" date="2016" name="Nat. Commun.">
        <title>Thousands of microbial genomes shed light on interconnected biogeochemical processes in an aquifer system.</title>
        <authorList>
            <person name="Anantharaman K."/>
            <person name="Brown C.T."/>
            <person name="Hug L.A."/>
            <person name="Sharon I."/>
            <person name="Castelle C.J."/>
            <person name="Probst A.J."/>
            <person name="Thomas B.C."/>
            <person name="Singh A."/>
            <person name="Wilkins M.J."/>
            <person name="Karaoz U."/>
            <person name="Brodie E.L."/>
            <person name="Williams K.H."/>
            <person name="Hubbard S.S."/>
            <person name="Banfield J.F."/>
        </authorList>
    </citation>
    <scope>NUCLEOTIDE SEQUENCE [LARGE SCALE GENOMIC DNA]</scope>
</reference>
<evidence type="ECO:0000313" key="1">
    <source>
        <dbReference type="EMBL" id="OGI86483.1"/>
    </source>
</evidence>
<evidence type="ECO:0000313" key="2">
    <source>
        <dbReference type="Proteomes" id="UP000176187"/>
    </source>
</evidence>
<gene>
    <name evidence="1" type="ORF">A3A05_02950</name>
</gene>
<comment type="caution">
    <text evidence="1">The sequence shown here is derived from an EMBL/GenBank/DDBJ whole genome shotgun (WGS) entry which is preliminary data.</text>
</comment>
<protein>
    <recommendedName>
        <fullName evidence="3">SHS2 domain-containing protein</fullName>
    </recommendedName>
</protein>
<dbReference type="Gene3D" id="3.30.420.40">
    <property type="match status" value="1"/>
</dbReference>
<dbReference type="STRING" id="1801774.A3A05_02950"/>
<proteinExistence type="predicted"/>
<dbReference type="AlphaFoldDB" id="A0A1F6WX90"/>
<accession>A0A1F6WX90</accession>